<keyword evidence="1" id="KW-0472">Membrane</keyword>
<dbReference type="AlphaFoldDB" id="A0A9P9E610"/>
<proteinExistence type="predicted"/>
<keyword evidence="1" id="KW-1133">Transmembrane helix</keyword>
<keyword evidence="1" id="KW-0812">Transmembrane</keyword>
<sequence length="105" mass="11843">MWIGFTWLHACIGGIARSLVCWSAGWLYFVGYPASRLRNSRPLLVRAMGGLLAFLLSISNDRKTKGTQDDFIVEFCNTIESDVIGLRAWCKLPKCDVVHIRHTNS</sequence>
<keyword evidence="3" id="KW-1185">Reference proteome</keyword>
<organism evidence="2 3">
    <name type="scientific">Dactylonectria estremocensis</name>
    <dbReference type="NCBI Taxonomy" id="1079267"/>
    <lineage>
        <taxon>Eukaryota</taxon>
        <taxon>Fungi</taxon>
        <taxon>Dikarya</taxon>
        <taxon>Ascomycota</taxon>
        <taxon>Pezizomycotina</taxon>
        <taxon>Sordariomycetes</taxon>
        <taxon>Hypocreomycetidae</taxon>
        <taxon>Hypocreales</taxon>
        <taxon>Nectriaceae</taxon>
        <taxon>Dactylonectria</taxon>
    </lineage>
</organism>
<gene>
    <name evidence="2" type="ORF">B0J13DRAFT_104230</name>
</gene>
<accession>A0A9P9E610</accession>
<feature type="transmembrane region" description="Helical" evidence="1">
    <location>
        <begin position="6"/>
        <end position="31"/>
    </location>
</feature>
<protein>
    <submittedName>
        <fullName evidence="2">Uncharacterized protein</fullName>
    </submittedName>
</protein>
<evidence type="ECO:0000313" key="2">
    <source>
        <dbReference type="EMBL" id="KAH7131422.1"/>
    </source>
</evidence>
<dbReference type="Proteomes" id="UP000717696">
    <property type="component" value="Unassembled WGS sequence"/>
</dbReference>
<reference evidence="2" key="1">
    <citation type="journal article" date="2021" name="Nat. Commun.">
        <title>Genetic determinants of endophytism in the Arabidopsis root mycobiome.</title>
        <authorList>
            <person name="Mesny F."/>
            <person name="Miyauchi S."/>
            <person name="Thiergart T."/>
            <person name="Pickel B."/>
            <person name="Atanasova L."/>
            <person name="Karlsson M."/>
            <person name="Huettel B."/>
            <person name="Barry K.W."/>
            <person name="Haridas S."/>
            <person name="Chen C."/>
            <person name="Bauer D."/>
            <person name="Andreopoulos W."/>
            <person name="Pangilinan J."/>
            <person name="LaButti K."/>
            <person name="Riley R."/>
            <person name="Lipzen A."/>
            <person name="Clum A."/>
            <person name="Drula E."/>
            <person name="Henrissat B."/>
            <person name="Kohler A."/>
            <person name="Grigoriev I.V."/>
            <person name="Martin F.M."/>
            <person name="Hacquard S."/>
        </authorList>
    </citation>
    <scope>NUCLEOTIDE SEQUENCE</scope>
    <source>
        <strain evidence="2">MPI-CAGE-AT-0021</strain>
    </source>
</reference>
<evidence type="ECO:0000313" key="3">
    <source>
        <dbReference type="Proteomes" id="UP000717696"/>
    </source>
</evidence>
<name>A0A9P9E610_9HYPO</name>
<feature type="transmembrane region" description="Helical" evidence="1">
    <location>
        <begin position="43"/>
        <end position="59"/>
    </location>
</feature>
<comment type="caution">
    <text evidence="2">The sequence shown here is derived from an EMBL/GenBank/DDBJ whole genome shotgun (WGS) entry which is preliminary data.</text>
</comment>
<dbReference type="EMBL" id="JAGMUU010000019">
    <property type="protein sequence ID" value="KAH7131422.1"/>
    <property type="molecule type" value="Genomic_DNA"/>
</dbReference>
<evidence type="ECO:0000256" key="1">
    <source>
        <dbReference type="SAM" id="Phobius"/>
    </source>
</evidence>